<evidence type="ECO:0000256" key="3">
    <source>
        <dbReference type="ARBA" id="ARBA00023125"/>
    </source>
</evidence>
<evidence type="ECO:0000256" key="1">
    <source>
        <dbReference type="ARBA" id="ARBA00010923"/>
    </source>
</evidence>
<sequence length="436" mass="50081">MKVNVGNDLYLKGRIGWKGLSKSEYLDKSQYRIINGYSLKDGYVDWKIAGFISEERYEESPEIKLEINDILISKDGTIGKVGIVRKLELPSTVASGIFVLRNIIEDKLDTEYLFQFLKSSNFKNFINRVKAEGSTINHLYQRDLIRLEIDVPYIKEQKRISKILKDIDDKIEVNNKINQELEALAKTIYDYWFVQFDFPDANGKPYKSSGGKMVYNTELKREIPEGWEVEKINEVIEVKDGTHDSPKYIENGYKLITSKHLKEGGLDFENANSISEVDYININKRSRVDCGDILFSMIGNIGTVYKVEDETMDFAIKNVALYKTSDNPSLKNYIYMSLKGYYMEAYMANVISGSIQKFIGLGSLRKMPLLLNDEIIAAYTNKTKHIFRQKTNLKKQNQKLAALRDWLLPMLMNGQVTVGEAKAQLGMVAEENVKYE</sequence>
<gene>
    <name evidence="5" type="ORF">Q2T41_16925</name>
</gene>
<evidence type="ECO:0000313" key="6">
    <source>
        <dbReference type="Proteomes" id="UP001168579"/>
    </source>
</evidence>
<dbReference type="Pfam" id="PF01420">
    <property type="entry name" value="Methylase_S"/>
    <property type="match status" value="1"/>
</dbReference>
<dbReference type="GO" id="GO:0004519">
    <property type="term" value="F:endonuclease activity"/>
    <property type="evidence" value="ECO:0007669"/>
    <property type="project" value="UniProtKB-KW"/>
</dbReference>
<dbReference type="SUPFAM" id="SSF116734">
    <property type="entry name" value="DNA methylase specificity domain"/>
    <property type="match status" value="2"/>
</dbReference>
<dbReference type="InterPro" id="IPR052021">
    <property type="entry name" value="Type-I_RS_S_subunit"/>
</dbReference>
<keyword evidence="2" id="KW-0680">Restriction system</keyword>
<dbReference type="EMBL" id="JAUKUC010000001">
    <property type="protein sequence ID" value="MDO1514340.1"/>
    <property type="molecule type" value="Genomic_DNA"/>
</dbReference>
<evidence type="ECO:0000313" key="5">
    <source>
        <dbReference type="EMBL" id="MDO1514340.1"/>
    </source>
</evidence>
<dbReference type="InterPro" id="IPR000055">
    <property type="entry name" value="Restrct_endonuc_typeI_TRD"/>
</dbReference>
<dbReference type="GO" id="GO:0016787">
    <property type="term" value="F:hydrolase activity"/>
    <property type="evidence" value="ECO:0007669"/>
    <property type="project" value="UniProtKB-KW"/>
</dbReference>
<evidence type="ECO:0000259" key="4">
    <source>
        <dbReference type="Pfam" id="PF01420"/>
    </source>
</evidence>
<reference evidence="5" key="1">
    <citation type="journal article" date="2014" name="Int. J. Syst. Evol. Microbiol.">
        <title>Complete genome of a new Firmicutes species belonging to the dominant human colonic microbiota ('Ruminococcus bicirculans') reveals two chromosomes and a selective capacity to utilize plant glucans.</title>
        <authorList>
            <consortium name="NISC Comparative Sequencing Program"/>
            <person name="Wegmann U."/>
            <person name="Louis P."/>
            <person name="Goesmann A."/>
            <person name="Henrissat B."/>
            <person name="Duncan S.H."/>
            <person name="Flint H.J."/>
        </authorList>
    </citation>
    <scope>NUCLEOTIDE SEQUENCE</scope>
    <source>
        <strain evidence="5">CECT 8869</strain>
    </source>
</reference>
<comment type="caution">
    <text evidence="5">The sequence shown here is derived from an EMBL/GenBank/DDBJ whole genome shotgun (WGS) entry which is preliminary data.</text>
</comment>
<comment type="similarity">
    <text evidence="1">Belongs to the type-I restriction system S methylase family.</text>
</comment>
<dbReference type="PANTHER" id="PTHR30408">
    <property type="entry name" value="TYPE-1 RESTRICTION ENZYME ECOKI SPECIFICITY PROTEIN"/>
    <property type="match status" value="1"/>
</dbReference>
<dbReference type="Gene3D" id="3.90.220.20">
    <property type="entry name" value="DNA methylase specificity domains"/>
    <property type="match status" value="2"/>
</dbReference>
<protein>
    <submittedName>
        <fullName evidence="5">Restriction endonuclease subunit S</fullName>
        <ecNumber evidence="5">3.1.21.-</ecNumber>
    </submittedName>
</protein>
<dbReference type="EC" id="3.1.21.-" evidence="5"/>
<dbReference type="PANTHER" id="PTHR30408:SF13">
    <property type="entry name" value="TYPE I RESTRICTION ENZYME HINDI SPECIFICITY SUBUNIT"/>
    <property type="match status" value="1"/>
</dbReference>
<proteinExistence type="inferred from homology"/>
<keyword evidence="5" id="KW-0378">Hydrolase</keyword>
<feature type="domain" description="Type I restriction modification DNA specificity" evidence="4">
    <location>
        <begin position="21"/>
        <end position="183"/>
    </location>
</feature>
<keyword evidence="6" id="KW-1185">Reference proteome</keyword>
<keyword evidence="5" id="KW-0255">Endonuclease</keyword>
<dbReference type="InterPro" id="IPR044946">
    <property type="entry name" value="Restrct_endonuc_typeI_TRD_sf"/>
</dbReference>
<name>A0ABT8RTU1_9FLAO</name>
<accession>A0ABT8RTU1</accession>
<dbReference type="Proteomes" id="UP001168579">
    <property type="component" value="Unassembled WGS sequence"/>
</dbReference>
<evidence type="ECO:0000256" key="2">
    <source>
        <dbReference type="ARBA" id="ARBA00022747"/>
    </source>
</evidence>
<dbReference type="RefSeq" id="WP_304437046.1">
    <property type="nucleotide sequence ID" value="NZ_JAUKUC010000001.1"/>
</dbReference>
<keyword evidence="5" id="KW-0540">Nuclease</keyword>
<keyword evidence="3" id="KW-0238">DNA-binding</keyword>
<organism evidence="5 6">
    <name type="scientific">Maribacter confluentis</name>
    <dbReference type="NCBI Taxonomy" id="1656093"/>
    <lineage>
        <taxon>Bacteria</taxon>
        <taxon>Pseudomonadati</taxon>
        <taxon>Bacteroidota</taxon>
        <taxon>Flavobacteriia</taxon>
        <taxon>Flavobacteriales</taxon>
        <taxon>Flavobacteriaceae</taxon>
        <taxon>Maribacter</taxon>
    </lineage>
</organism>
<reference evidence="5" key="2">
    <citation type="submission" date="2023-06" db="EMBL/GenBank/DDBJ databases">
        <authorList>
            <person name="Lucena T."/>
            <person name="Sun Q."/>
        </authorList>
    </citation>
    <scope>NUCLEOTIDE SEQUENCE</scope>
    <source>
        <strain evidence="5">CECT 8869</strain>
    </source>
</reference>